<name>A0AAV9FXC4_9PEZI</name>
<dbReference type="Pfam" id="PF06985">
    <property type="entry name" value="HET"/>
    <property type="match status" value="1"/>
</dbReference>
<dbReference type="EMBL" id="MU866020">
    <property type="protein sequence ID" value="KAK4442339.1"/>
    <property type="molecule type" value="Genomic_DNA"/>
</dbReference>
<evidence type="ECO:0000313" key="3">
    <source>
        <dbReference type="Proteomes" id="UP001321760"/>
    </source>
</evidence>
<organism evidence="2 3">
    <name type="scientific">Podospora aff. communis PSN243</name>
    <dbReference type="NCBI Taxonomy" id="3040156"/>
    <lineage>
        <taxon>Eukaryota</taxon>
        <taxon>Fungi</taxon>
        <taxon>Dikarya</taxon>
        <taxon>Ascomycota</taxon>
        <taxon>Pezizomycotina</taxon>
        <taxon>Sordariomycetes</taxon>
        <taxon>Sordariomycetidae</taxon>
        <taxon>Sordariales</taxon>
        <taxon>Podosporaceae</taxon>
        <taxon>Podospora</taxon>
    </lineage>
</organism>
<evidence type="ECO:0000313" key="2">
    <source>
        <dbReference type="EMBL" id="KAK4442339.1"/>
    </source>
</evidence>
<evidence type="ECO:0000259" key="1">
    <source>
        <dbReference type="Pfam" id="PF06985"/>
    </source>
</evidence>
<comment type="caution">
    <text evidence="2">The sequence shown here is derived from an EMBL/GenBank/DDBJ whole genome shotgun (WGS) entry which is preliminary data.</text>
</comment>
<keyword evidence="3" id="KW-1185">Reference proteome</keyword>
<gene>
    <name evidence="2" type="ORF">QBC34DRAFT_338888</name>
</gene>
<reference evidence="2" key="1">
    <citation type="journal article" date="2023" name="Mol. Phylogenet. Evol.">
        <title>Genome-scale phylogeny and comparative genomics of the fungal order Sordariales.</title>
        <authorList>
            <person name="Hensen N."/>
            <person name="Bonometti L."/>
            <person name="Westerberg I."/>
            <person name="Brannstrom I.O."/>
            <person name="Guillou S."/>
            <person name="Cros-Aarteil S."/>
            <person name="Calhoun S."/>
            <person name="Haridas S."/>
            <person name="Kuo A."/>
            <person name="Mondo S."/>
            <person name="Pangilinan J."/>
            <person name="Riley R."/>
            <person name="LaButti K."/>
            <person name="Andreopoulos B."/>
            <person name="Lipzen A."/>
            <person name="Chen C."/>
            <person name="Yan M."/>
            <person name="Daum C."/>
            <person name="Ng V."/>
            <person name="Clum A."/>
            <person name="Steindorff A."/>
            <person name="Ohm R.A."/>
            <person name="Martin F."/>
            <person name="Silar P."/>
            <person name="Natvig D.O."/>
            <person name="Lalanne C."/>
            <person name="Gautier V."/>
            <person name="Ament-Velasquez S.L."/>
            <person name="Kruys A."/>
            <person name="Hutchinson M.I."/>
            <person name="Powell A.J."/>
            <person name="Barry K."/>
            <person name="Miller A.N."/>
            <person name="Grigoriev I.V."/>
            <person name="Debuchy R."/>
            <person name="Gladieux P."/>
            <person name="Hiltunen Thoren M."/>
            <person name="Johannesson H."/>
        </authorList>
    </citation>
    <scope>NUCLEOTIDE SEQUENCE</scope>
    <source>
        <strain evidence="2">PSN243</strain>
    </source>
</reference>
<protein>
    <submittedName>
        <fullName evidence="2">Heterokaryon incompatibility protein-domain-containing protein</fullName>
    </submittedName>
</protein>
<dbReference type="InterPro" id="IPR010730">
    <property type="entry name" value="HET"/>
</dbReference>
<dbReference type="Proteomes" id="UP001321760">
    <property type="component" value="Unassembled WGS sequence"/>
</dbReference>
<feature type="domain" description="Heterokaryon incompatibility" evidence="1">
    <location>
        <begin position="22"/>
        <end position="110"/>
    </location>
</feature>
<accession>A0AAV9FXC4</accession>
<reference evidence="2" key="2">
    <citation type="submission" date="2023-05" db="EMBL/GenBank/DDBJ databases">
        <authorList>
            <consortium name="Lawrence Berkeley National Laboratory"/>
            <person name="Steindorff A."/>
            <person name="Hensen N."/>
            <person name="Bonometti L."/>
            <person name="Westerberg I."/>
            <person name="Brannstrom I.O."/>
            <person name="Guillou S."/>
            <person name="Cros-Aarteil S."/>
            <person name="Calhoun S."/>
            <person name="Haridas S."/>
            <person name="Kuo A."/>
            <person name="Mondo S."/>
            <person name="Pangilinan J."/>
            <person name="Riley R."/>
            <person name="Labutti K."/>
            <person name="Andreopoulos B."/>
            <person name="Lipzen A."/>
            <person name="Chen C."/>
            <person name="Yanf M."/>
            <person name="Daum C."/>
            <person name="Ng V."/>
            <person name="Clum A."/>
            <person name="Ohm R."/>
            <person name="Martin F."/>
            <person name="Silar P."/>
            <person name="Natvig D."/>
            <person name="Lalanne C."/>
            <person name="Gautier V."/>
            <person name="Ament-Velasquez S.L."/>
            <person name="Kruys A."/>
            <person name="Hutchinson M.I."/>
            <person name="Powell A.J."/>
            <person name="Barry K."/>
            <person name="Miller A.N."/>
            <person name="Grigoriev I.V."/>
            <person name="Debuchy R."/>
            <person name="Gladieux P."/>
            <person name="Thoren M.H."/>
            <person name="Johannesson H."/>
        </authorList>
    </citation>
    <scope>NUCLEOTIDE SEQUENCE</scope>
    <source>
        <strain evidence="2">PSN243</strain>
    </source>
</reference>
<sequence length="576" mass="65425">MRLINVETMQLEEFWDDQTPPYAILSHTWEEEEVSYQDFLNPAVASQKRGYGKIVGACNQAKKDKLRFVWVDTNCIDKASSAELSEAINSMFNWYEKAAVCYAYLSDVSDPSYYGAPYLYDNNFVRAFSSSRWFTRGWTLQELLAPATIKFFSDSWTFLSDRKSLLPWISTTTGISTKHLHGRESLNLASVACKMSWLARRKTSRREDMAYCILGLFDINMPLLYGEGNKAFVRLQEEILKSSNDHTLFSWSWNKNVPSYWTSLLAPSPDTFASAGNFIPRRNLSEPIPYQMTNYGLSITLPYVACWKSGFLMLNVRLPTDKIGIGEEHAIAIPVRPCNTNPGLFERIAFPRSPVLFDRQAWSVTKHVVVQSRSEVPGAVRSYETMTNSTLSKYTHGFILTIPETVFLLNPTDPRYEYWKTKPTNRLLQDISSHLVVETLPRGHCFFDSSTSVFWMSMKETENQGCAVMKISADGTQGVVLVFKTESIFREGNNRSPTTEPVSARCMVLPEGLWERSTSDGTFHRLYSDMEDPESSHIPALVSPLGVGTLTTEWGAEVHSVILLYKKGQNRYWGGS</sequence>
<dbReference type="AlphaFoldDB" id="A0AAV9FXC4"/>
<dbReference type="PANTHER" id="PTHR10622">
    <property type="entry name" value="HET DOMAIN-CONTAINING PROTEIN"/>
    <property type="match status" value="1"/>
</dbReference>
<proteinExistence type="predicted"/>
<dbReference type="PANTHER" id="PTHR10622:SF10">
    <property type="entry name" value="HET DOMAIN-CONTAINING PROTEIN"/>
    <property type="match status" value="1"/>
</dbReference>